<protein>
    <recommendedName>
        <fullName evidence="3">Phosducin domain-containing protein</fullName>
    </recommendedName>
</protein>
<gene>
    <name evidence="4" type="ORF">VTL71DRAFT_530</name>
</gene>
<feature type="domain" description="Phosducin" evidence="3">
    <location>
        <begin position="83"/>
        <end position="290"/>
    </location>
</feature>
<feature type="compositionally biased region" description="Basic and acidic residues" evidence="2">
    <location>
        <begin position="27"/>
        <end position="41"/>
    </location>
</feature>
<dbReference type="Gene3D" id="3.40.30.10">
    <property type="entry name" value="Glutaredoxin"/>
    <property type="match status" value="1"/>
</dbReference>
<evidence type="ECO:0000256" key="1">
    <source>
        <dbReference type="ARBA" id="ARBA00009686"/>
    </source>
</evidence>
<organism evidence="4 5">
    <name type="scientific">Oculimacula yallundae</name>
    <dbReference type="NCBI Taxonomy" id="86028"/>
    <lineage>
        <taxon>Eukaryota</taxon>
        <taxon>Fungi</taxon>
        <taxon>Dikarya</taxon>
        <taxon>Ascomycota</taxon>
        <taxon>Pezizomycotina</taxon>
        <taxon>Leotiomycetes</taxon>
        <taxon>Helotiales</taxon>
        <taxon>Ploettnerulaceae</taxon>
        <taxon>Oculimacula</taxon>
    </lineage>
</organism>
<dbReference type="Pfam" id="PF02114">
    <property type="entry name" value="Phosducin"/>
    <property type="match status" value="1"/>
</dbReference>
<keyword evidence="5" id="KW-1185">Reference proteome</keyword>
<dbReference type="InterPro" id="IPR001200">
    <property type="entry name" value="Phosducin"/>
</dbReference>
<comment type="similarity">
    <text evidence="1">Belongs to the phosducin family.</text>
</comment>
<dbReference type="Proteomes" id="UP001595075">
    <property type="component" value="Unassembled WGS sequence"/>
</dbReference>
<evidence type="ECO:0000313" key="5">
    <source>
        <dbReference type="Proteomes" id="UP001595075"/>
    </source>
</evidence>
<dbReference type="SUPFAM" id="SSF52833">
    <property type="entry name" value="Thioredoxin-like"/>
    <property type="match status" value="1"/>
</dbReference>
<feature type="region of interest" description="Disordered" evidence="2">
    <location>
        <begin position="107"/>
        <end position="147"/>
    </location>
</feature>
<dbReference type="PANTHER" id="PTHR46052:SF1">
    <property type="entry name" value="PHOSDUCIN-LIKE PROTEIN"/>
    <property type="match status" value="1"/>
</dbReference>
<dbReference type="InterPro" id="IPR024253">
    <property type="entry name" value="Phosducin_thioredoxin-like_dom"/>
</dbReference>
<comment type="caution">
    <text evidence="4">The sequence shown here is derived from an EMBL/GenBank/DDBJ whole genome shotgun (WGS) entry which is preliminary data.</text>
</comment>
<evidence type="ECO:0000259" key="3">
    <source>
        <dbReference type="Pfam" id="PF02114"/>
    </source>
</evidence>
<dbReference type="InterPro" id="IPR051499">
    <property type="entry name" value="Phosducin-like_reg"/>
</dbReference>
<accession>A0ABR4D187</accession>
<dbReference type="PANTHER" id="PTHR46052">
    <property type="entry name" value="PHOSDUCIN-LIKE PROTEIN"/>
    <property type="match status" value="1"/>
</dbReference>
<feature type="region of interest" description="Disordered" evidence="2">
    <location>
        <begin position="14"/>
        <end position="52"/>
    </location>
</feature>
<name>A0ABR4D187_9HELO</name>
<evidence type="ECO:0000313" key="4">
    <source>
        <dbReference type="EMBL" id="KAL2075587.1"/>
    </source>
</evidence>
<proteinExistence type="inferred from homology"/>
<dbReference type="InterPro" id="IPR036249">
    <property type="entry name" value="Thioredoxin-like_sf"/>
</dbReference>
<dbReference type="CDD" id="cd02987">
    <property type="entry name" value="Phd_like_Phd"/>
    <property type="match status" value="1"/>
</dbReference>
<feature type="compositionally biased region" description="Low complexity" evidence="2">
    <location>
        <begin position="109"/>
        <end position="120"/>
    </location>
</feature>
<sequence length="293" mass="33106">MAAKTAAQEEFDAIILKASSSGPATHHRADSSDYKNDKEDPSEQDEEQAFLQKQIDENMRMPSLDPRGGPMFLPHRDFDNGRTTGVKGVIADARSFEEARRSNANSGWRSKVARASSASRLGNGNENKRASTFLRDDGEGSASEEEEFVERWREQRREELKREGNDIRNRRTSPSVRRYGRFDEVDALGYLDAIEKVTRDTVVVVFVYDPECPVSQVISDALSPLVPKNPSIHFVRVHYEDIEFDNAGVPAILAYKNQGDLFANLTYIIDQIPDDTLFDTRALENILKKHKVL</sequence>
<evidence type="ECO:0000256" key="2">
    <source>
        <dbReference type="SAM" id="MobiDB-lite"/>
    </source>
</evidence>
<dbReference type="EMBL" id="JAZHXI010000001">
    <property type="protein sequence ID" value="KAL2075587.1"/>
    <property type="molecule type" value="Genomic_DNA"/>
</dbReference>
<feature type="compositionally biased region" description="Basic and acidic residues" evidence="2">
    <location>
        <begin position="126"/>
        <end position="138"/>
    </location>
</feature>
<reference evidence="4 5" key="1">
    <citation type="journal article" date="2024" name="Commun. Biol.">
        <title>Comparative genomic analysis of thermophilic fungi reveals convergent evolutionary adaptations and gene losses.</title>
        <authorList>
            <person name="Steindorff A.S."/>
            <person name="Aguilar-Pontes M.V."/>
            <person name="Robinson A.J."/>
            <person name="Andreopoulos B."/>
            <person name="LaButti K."/>
            <person name="Kuo A."/>
            <person name="Mondo S."/>
            <person name="Riley R."/>
            <person name="Otillar R."/>
            <person name="Haridas S."/>
            <person name="Lipzen A."/>
            <person name="Grimwood J."/>
            <person name="Schmutz J."/>
            <person name="Clum A."/>
            <person name="Reid I.D."/>
            <person name="Moisan M.C."/>
            <person name="Butler G."/>
            <person name="Nguyen T.T.M."/>
            <person name="Dewar K."/>
            <person name="Conant G."/>
            <person name="Drula E."/>
            <person name="Henrissat B."/>
            <person name="Hansel C."/>
            <person name="Singer S."/>
            <person name="Hutchinson M.I."/>
            <person name="de Vries R.P."/>
            <person name="Natvig D.O."/>
            <person name="Powell A.J."/>
            <person name="Tsang A."/>
            <person name="Grigoriev I.V."/>
        </authorList>
    </citation>
    <scope>NUCLEOTIDE SEQUENCE [LARGE SCALE GENOMIC DNA]</scope>
    <source>
        <strain evidence="4 5">CBS 494.80</strain>
    </source>
</reference>